<dbReference type="AlphaFoldDB" id="A0A835CXE9"/>
<gene>
    <name evidence="2" type="ORF">HHK36_032614</name>
</gene>
<dbReference type="OrthoDB" id="10255522at2759"/>
<organism evidence="2 3">
    <name type="scientific">Tetracentron sinense</name>
    <name type="common">Spur-leaf</name>
    <dbReference type="NCBI Taxonomy" id="13715"/>
    <lineage>
        <taxon>Eukaryota</taxon>
        <taxon>Viridiplantae</taxon>
        <taxon>Streptophyta</taxon>
        <taxon>Embryophyta</taxon>
        <taxon>Tracheophyta</taxon>
        <taxon>Spermatophyta</taxon>
        <taxon>Magnoliopsida</taxon>
        <taxon>Trochodendrales</taxon>
        <taxon>Trochodendraceae</taxon>
        <taxon>Tetracentron</taxon>
    </lineage>
</organism>
<evidence type="ECO:0000256" key="1">
    <source>
        <dbReference type="SAM" id="Coils"/>
    </source>
</evidence>
<accession>A0A835CXE9</accession>
<dbReference type="PANTHER" id="PTHR43939:SF50">
    <property type="entry name" value="NUCLEOPORIN"/>
    <property type="match status" value="1"/>
</dbReference>
<evidence type="ECO:0000313" key="2">
    <source>
        <dbReference type="EMBL" id="KAF8369374.1"/>
    </source>
</evidence>
<dbReference type="Proteomes" id="UP000655225">
    <property type="component" value="Unassembled WGS sequence"/>
</dbReference>
<dbReference type="PANTHER" id="PTHR43939">
    <property type="entry name" value="COILED-COIL DOMAIN-CONTAINING PROTEIN 158"/>
    <property type="match status" value="1"/>
</dbReference>
<evidence type="ECO:0000313" key="3">
    <source>
        <dbReference type="Proteomes" id="UP000655225"/>
    </source>
</evidence>
<name>A0A835CXE9_TETSI</name>
<sequence>MHELSSLNLQQEDEICILKGSLSKVEDALEAIRIELRAKVAELEQSEQRVSSAREKLSIAVAKGKGLIVQRDNLKHSLAETSSELDRCSQELQMKDARLQDRRDSEDLELPEHFHSRDIIEKIEWLARSVAGNTLPLTDWDQKSSGGGGSYSDAGFVVMDAWKEDVQQNSNTGDELRRKYEELQSKFYGWLSKMRCWNNR</sequence>
<protein>
    <submittedName>
        <fullName evidence="2">Uncharacterized protein</fullName>
    </submittedName>
</protein>
<feature type="coiled-coil region" evidence="1">
    <location>
        <begin position="22"/>
        <end position="91"/>
    </location>
</feature>
<proteinExistence type="predicted"/>
<keyword evidence="1" id="KW-0175">Coiled coil</keyword>
<dbReference type="EMBL" id="JABCRI010000819">
    <property type="protein sequence ID" value="KAF8369374.1"/>
    <property type="molecule type" value="Genomic_DNA"/>
</dbReference>
<keyword evidence="3" id="KW-1185">Reference proteome</keyword>
<comment type="caution">
    <text evidence="2">The sequence shown here is derived from an EMBL/GenBank/DDBJ whole genome shotgun (WGS) entry which is preliminary data.</text>
</comment>
<reference evidence="2 3" key="1">
    <citation type="submission" date="2020-04" db="EMBL/GenBank/DDBJ databases">
        <title>Plant Genome Project.</title>
        <authorList>
            <person name="Zhang R.-G."/>
        </authorList>
    </citation>
    <scope>NUCLEOTIDE SEQUENCE [LARGE SCALE GENOMIC DNA]</scope>
    <source>
        <strain evidence="2">YNK0</strain>
        <tissue evidence="2">Leaf</tissue>
    </source>
</reference>